<reference evidence="1 2" key="1">
    <citation type="submission" date="2015-01" db="EMBL/GenBank/DDBJ databases">
        <title>Characterization of Swiss Staphylococcus aureus strains involved in food poisoning.</title>
        <authorList>
            <person name="Crovadore J."/>
            <person name="Chablais R."/>
            <person name="Tonacini J."/>
            <person name="Schnyder B."/>
            <person name="Lefort F."/>
        </authorList>
    </citation>
    <scope>NUCLEOTIDE SEQUENCE [LARGE SCALE GENOMIC DNA]</scope>
    <source>
        <strain evidence="1 2">SA-120</strain>
    </source>
</reference>
<feature type="non-terminal residue" evidence="1">
    <location>
        <position position="145"/>
    </location>
</feature>
<evidence type="ECO:0000313" key="2">
    <source>
        <dbReference type="Proteomes" id="UP000032274"/>
    </source>
</evidence>
<dbReference type="Proteomes" id="UP000032274">
    <property type="component" value="Unassembled WGS sequence"/>
</dbReference>
<proteinExistence type="predicted"/>
<gene>
    <name evidence="1" type="ORF">QU38_01465</name>
</gene>
<name>A0AA40JR13_STAAU</name>
<dbReference type="RefSeq" id="WP_044121335.1">
    <property type="nucleotide sequence ID" value="NZ_JXIG01000320.1"/>
</dbReference>
<feature type="non-terminal residue" evidence="1">
    <location>
        <position position="1"/>
    </location>
</feature>
<comment type="caution">
    <text evidence="1">The sequence shown here is derived from an EMBL/GenBank/DDBJ whole genome shotgun (WGS) entry which is preliminary data.</text>
</comment>
<dbReference type="EMBL" id="JXIG01000320">
    <property type="protein sequence ID" value="KIU01467.1"/>
    <property type="molecule type" value="Genomic_DNA"/>
</dbReference>
<evidence type="ECO:0000313" key="1">
    <source>
        <dbReference type="EMBL" id="KIU01467.1"/>
    </source>
</evidence>
<protein>
    <submittedName>
        <fullName evidence="1">Uncharacterized protein</fullName>
    </submittedName>
</protein>
<organism evidence="1 2">
    <name type="scientific">Staphylococcus aureus</name>
    <dbReference type="NCBI Taxonomy" id="1280"/>
    <lineage>
        <taxon>Bacteria</taxon>
        <taxon>Bacillati</taxon>
        <taxon>Bacillota</taxon>
        <taxon>Bacilli</taxon>
        <taxon>Bacillales</taxon>
        <taxon>Staphylococcaceae</taxon>
        <taxon>Staphylococcus</taxon>
    </lineage>
</organism>
<sequence length="145" mass="16127">REFEAYLDEVLLKLDDNTDEDVSSILAIIRRDDVDSGSLRRFVERQSALVPELSQVPENLHALLFDLRRISPTWENCLAFLSGSGFDEAQLISYLEDGSERAALLEKPIPADPDSRPLRTFLLNAAGLSDAAYSDYVAALPKPFG</sequence>
<dbReference type="AlphaFoldDB" id="A0AA40JR13"/>
<accession>A0AA40JR13</accession>